<dbReference type="EMBL" id="FNQM01000012">
    <property type="protein sequence ID" value="SEA79233.1"/>
    <property type="molecule type" value="Genomic_DNA"/>
</dbReference>
<dbReference type="InterPro" id="IPR050351">
    <property type="entry name" value="BphY/WalK/GraS-like"/>
</dbReference>
<evidence type="ECO:0000256" key="10">
    <source>
        <dbReference type="ARBA" id="ARBA00023012"/>
    </source>
</evidence>
<dbReference type="SMART" id="SM00388">
    <property type="entry name" value="HisKA"/>
    <property type="match status" value="1"/>
</dbReference>
<keyword evidence="6" id="KW-0547">Nucleotide-binding</keyword>
<dbReference type="GO" id="GO:0030295">
    <property type="term" value="F:protein kinase activator activity"/>
    <property type="evidence" value="ECO:0007669"/>
    <property type="project" value="TreeGrafter"/>
</dbReference>
<proteinExistence type="predicted"/>
<evidence type="ECO:0000313" key="13">
    <source>
        <dbReference type="EMBL" id="SEA79233.1"/>
    </source>
</evidence>
<name>A0A1H4E2I5_9RHOB</name>
<dbReference type="InterPro" id="IPR000014">
    <property type="entry name" value="PAS"/>
</dbReference>
<dbReference type="CDD" id="cd00130">
    <property type="entry name" value="PAS"/>
    <property type="match status" value="1"/>
</dbReference>
<dbReference type="OrthoDB" id="9797304at2"/>
<dbReference type="STRING" id="89524.SAMN05444370_11212"/>
<evidence type="ECO:0000256" key="5">
    <source>
        <dbReference type="ARBA" id="ARBA00022692"/>
    </source>
</evidence>
<gene>
    <name evidence="13" type="ORF">SAMN05444370_11212</name>
</gene>
<dbReference type="InterPro" id="IPR036890">
    <property type="entry name" value="HATPase_C_sf"/>
</dbReference>
<dbReference type="GO" id="GO:0005524">
    <property type="term" value="F:ATP binding"/>
    <property type="evidence" value="ECO:0007669"/>
    <property type="project" value="UniProtKB-KW"/>
</dbReference>
<dbReference type="Gene3D" id="1.10.287.130">
    <property type="match status" value="1"/>
</dbReference>
<dbReference type="RefSeq" id="WP_093254970.1">
    <property type="nucleotide sequence ID" value="NZ_FNQM01000012.1"/>
</dbReference>
<organism evidence="13 14">
    <name type="scientific">Rubrimonas cliftonensis</name>
    <dbReference type="NCBI Taxonomy" id="89524"/>
    <lineage>
        <taxon>Bacteria</taxon>
        <taxon>Pseudomonadati</taxon>
        <taxon>Pseudomonadota</taxon>
        <taxon>Alphaproteobacteria</taxon>
        <taxon>Rhodobacterales</taxon>
        <taxon>Paracoccaceae</taxon>
        <taxon>Rubrimonas</taxon>
    </lineage>
</organism>
<dbReference type="SUPFAM" id="SSF55874">
    <property type="entry name" value="ATPase domain of HSP90 chaperone/DNA topoisomerase II/histidine kinase"/>
    <property type="match status" value="1"/>
</dbReference>
<dbReference type="GO" id="GO:0016020">
    <property type="term" value="C:membrane"/>
    <property type="evidence" value="ECO:0007669"/>
    <property type="project" value="UniProtKB-SubCell"/>
</dbReference>
<evidence type="ECO:0000256" key="3">
    <source>
        <dbReference type="ARBA" id="ARBA00012438"/>
    </source>
</evidence>
<dbReference type="GO" id="GO:0000155">
    <property type="term" value="F:phosphorelay sensor kinase activity"/>
    <property type="evidence" value="ECO:0007669"/>
    <property type="project" value="InterPro"/>
</dbReference>
<dbReference type="Pfam" id="PF00512">
    <property type="entry name" value="HisKA"/>
    <property type="match status" value="1"/>
</dbReference>
<comment type="catalytic activity">
    <reaction evidence="1">
        <text>ATP + protein L-histidine = ADP + protein N-phospho-L-histidine.</text>
        <dbReference type="EC" id="2.7.13.3"/>
    </reaction>
</comment>
<keyword evidence="9" id="KW-1133">Transmembrane helix</keyword>
<evidence type="ECO:0000256" key="6">
    <source>
        <dbReference type="ARBA" id="ARBA00022741"/>
    </source>
</evidence>
<evidence type="ECO:0000256" key="8">
    <source>
        <dbReference type="ARBA" id="ARBA00022840"/>
    </source>
</evidence>
<dbReference type="InterPro" id="IPR036097">
    <property type="entry name" value="HisK_dim/P_sf"/>
</dbReference>
<keyword evidence="8" id="KW-0067">ATP-binding</keyword>
<dbReference type="EC" id="2.7.13.3" evidence="3"/>
<evidence type="ECO:0000313" key="14">
    <source>
        <dbReference type="Proteomes" id="UP000198703"/>
    </source>
</evidence>
<dbReference type="InterPro" id="IPR003661">
    <property type="entry name" value="HisK_dim/P_dom"/>
</dbReference>
<dbReference type="Proteomes" id="UP000198703">
    <property type="component" value="Unassembled WGS sequence"/>
</dbReference>
<dbReference type="InterPro" id="IPR005467">
    <property type="entry name" value="His_kinase_dom"/>
</dbReference>
<reference evidence="13 14" key="1">
    <citation type="submission" date="2016-10" db="EMBL/GenBank/DDBJ databases">
        <authorList>
            <person name="de Groot N.N."/>
        </authorList>
    </citation>
    <scope>NUCLEOTIDE SEQUENCE [LARGE SCALE GENOMIC DNA]</scope>
    <source>
        <strain evidence="13 14">DSM 15345</strain>
    </source>
</reference>
<dbReference type="AlphaFoldDB" id="A0A1H4E2I5"/>
<dbReference type="GO" id="GO:0007234">
    <property type="term" value="P:osmosensory signaling via phosphorelay pathway"/>
    <property type="evidence" value="ECO:0007669"/>
    <property type="project" value="TreeGrafter"/>
</dbReference>
<dbReference type="PROSITE" id="PS50109">
    <property type="entry name" value="HIS_KIN"/>
    <property type="match status" value="1"/>
</dbReference>
<keyword evidence="14" id="KW-1185">Reference proteome</keyword>
<sequence>MRYASPGARGLLGPAARRGASAAELRDCLRAASIDLARDFDNLLTRGAAFRRTNTLPGAGVFAVSGAPIGGGCTLKLHDVSCEAAELALVEREMRQSRSEAALLRRAVDALEAPVWRVDDAGGVVWSNEAAGASGVPGPNDAVAARVAGADSGGALVMGRPSSGATGAEVVLERFVATVTETFAHLRVGMAIYDSERRLTLANPALADMFGMDPAWLSGRPSLRDMLDRLREARMLPEQLDYPAWRARLFTLFDGGETPAYDERWELPDQRIIHVLGKPHPLGGIAFVFEDVSAATEMERWRRTAMKSRRVMLDAMLDGVVEFSPDGTTRMANPAFLALWGLDVGEAGAPRHVRDFAAACRDLAPEPPIWDIVRDAVSNLPQAAPGSHRVRLKDGRVLVTRIAKMPDGKTLAAFSDVTDSARVAEALRERAASLEAADAMRTAMLYQISHRLRTPLNAVLCFTDLLAADTPRAAREEFLETIRDAAASLLEGVESLSELVATGSPSVEAQSHAVMVAPVLRGAAGVLERRLRETGARVDLSDIGLTVTARGDPARVRQMIFAMLSEAVRAAGRGDVLKVGVEARRPDEIELWCSTPDHGETATPSQGFEIARRTAEIHGASLSIANGEDGGVRVLCRMAGAL</sequence>
<feature type="domain" description="Histidine kinase" evidence="12">
    <location>
        <begin position="447"/>
        <end position="642"/>
    </location>
</feature>
<keyword evidence="5" id="KW-0812">Transmembrane</keyword>
<dbReference type="Gene3D" id="3.30.450.20">
    <property type="entry name" value="PAS domain"/>
    <property type="match status" value="2"/>
</dbReference>
<dbReference type="Pfam" id="PF13188">
    <property type="entry name" value="PAS_8"/>
    <property type="match status" value="1"/>
</dbReference>
<keyword evidence="4" id="KW-0808">Transferase</keyword>
<dbReference type="PANTHER" id="PTHR42878:SF7">
    <property type="entry name" value="SENSOR HISTIDINE KINASE GLRK"/>
    <property type="match status" value="1"/>
</dbReference>
<dbReference type="GO" id="GO:0000156">
    <property type="term" value="F:phosphorelay response regulator activity"/>
    <property type="evidence" value="ECO:0007669"/>
    <property type="project" value="TreeGrafter"/>
</dbReference>
<keyword evidence="10" id="KW-0902">Two-component regulatory system</keyword>
<accession>A0A1H4E2I5</accession>
<evidence type="ECO:0000256" key="4">
    <source>
        <dbReference type="ARBA" id="ARBA00022679"/>
    </source>
</evidence>
<dbReference type="SUPFAM" id="SSF47384">
    <property type="entry name" value="Homodimeric domain of signal transducing histidine kinase"/>
    <property type="match status" value="1"/>
</dbReference>
<keyword evidence="11" id="KW-0472">Membrane</keyword>
<dbReference type="Pfam" id="PF12860">
    <property type="entry name" value="PAS_7"/>
    <property type="match status" value="1"/>
</dbReference>
<dbReference type="SUPFAM" id="SSF55785">
    <property type="entry name" value="PYP-like sensor domain (PAS domain)"/>
    <property type="match status" value="2"/>
</dbReference>
<keyword evidence="7 13" id="KW-0418">Kinase</keyword>
<evidence type="ECO:0000256" key="9">
    <source>
        <dbReference type="ARBA" id="ARBA00022989"/>
    </source>
</evidence>
<evidence type="ECO:0000256" key="11">
    <source>
        <dbReference type="ARBA" id="ARBA00023136"/>
    </source>
</evidence>
<dbReference type="SMART" id="SM00091">
    <property type="entry name" value="PAS"/>
    <property type="match status" value="2"/>
</dbReference>
<dbReference type="CDD" id="cd00082">
    <property type="entry name" value="HisKA"/>
    <property type="match status" value="1"/>
</dbReference>
<dbReference type="PANTHER" id="PTHR42878">
    <property type="entry name" value="TWO-COMPONENT HISTIDINE KINASE"/>
    <property type="match status" value="1"/>
</dbReference>
<evidence type="ECO:0000256" key="1">
    <source>
        <dbReference type="ARBA" id="ARBA00000085"/>
    </source>
</evidence>
<protein>
    <recommendedName>
        <fullName evidence="3">histidine kinase</fullName>
        <ecNumber evidence="3">2.7.13.3</ecNumber>
    </recommendedName>
</protein>
<dbReference type="InterPro" id="IPR035965">
    <property type="entry name" value="PAS-like_dom_sf"/>
</dbReference>
<comment type="subcellular location">
    <subcellularLocation>
        <location evidence="2">Membrane</location>
        <topology evidence="2">Multi-pass membrane protein</topology>
    </subcellularLocation>
</comment>
<evidence type="ECO:0000256" key="7">
    <source>
        <dbReference type="ARBA" id="ARBA00022777"/>
    </source>
</evidence>
<evidence type="ECO:0000256" key="2">
    <source>
        <dbReference type="ARBA" id="ARBA00004141"/>
    </source>
</evidence>
<evidence type="ECO:0000259" key="12">
    <source>
        <dbReference type="PROSITE" id="PS50109"/>
    </source>
</evidence>